<evidence type="ECO:0000256" key="1">
    <source>
        <dbReference type="SAM" id="Phobius"/>
    </source>
</evidence>
<dbReference type="OrthoDB" id="239293at2"/>
<dbReference type="EMBL" id="CP036291">
    <property type="protein sequence ID" value="QDU89644.1"/>
    <property type="molecule type" value="Genomic_DNA"/>
</dbReference>
<dbReference type="KEGG" id="pnd:Pla175_30370"/>
<feature type="transmembrane region" description="Helical" evidence="1">
    <location>
        <begin position="171"/>
        <end position="191"/>
    </location>
</feature>
<keyword evidence="1" id="KW-0472">Membrane</keyword>
<gene>
    <name evidence="2" type="ORF">Pla175_30370</name>
</gene>
<dbReference type="Proteomes" id="UP000317429">
    <property type="component" value="Chromosome"/>
</dbReference>
<feature type="transmembrane region" description="Helical" evidence="1">
    <location>
        <begin position="198"/>
        <end position="217"/>
    </location>
</feature>
<sequence>MFADPQHRLIAFTRLLAVSVLCCLAFSWRLWVSRPHYPLVPLFEFVPALAFPFDYVLLGWLVVLLLGVVYQPRCRLLITLVLGTFGLLFVQDQSRLWPSFYQFSFLFLLLASNRRVDGAAGDQRVLASMRFVFAMVFFWGGVQKLNPYFFYEEFPWFVEPVTRLWPLATPVLPHIAVAAALFEMTIGVGLLTRRLRGAALGGAVLMNLLIFFCIGPLRDNWNNSSWMWGMTVAAQTWVLFFRAPPFSFRTMFAAPALHNVPQWLAVILIGFLPVLNNINRWDSALSFNVYSGNVDYAEIHMRPGVVDRLPDEIAALVHVRFGGAVLVPNEWSRRVFHANTYPETRVFKALFRAVCDYLPEGSAALYVREKAGWFFPKRIDRYELNGARGVELSDAGVSPPDA</sequence>
<dbReference type="RefSeq" id="WP_145286579.1">
    <property type="nucleotide sequence ID" value="NZ_CP036291.1"/>
</dbReference>
<feature type="transmembrane region" description="Helical" evidence="1">
    <location>
        <begin position="51"/>
        <end position="69"/>
    </location>
</feature>
<feature type="transmembrane region" description="Helical" evidence="1">
    <location>
        <begin position="125"/>
        <end position="142"/>
    </location>
</feature>
<organism evidence="2 3">
    <name type="scientific">Pirellulimonas nuda</name>
    <dbReference type="NCBI Taxonomy" id="2528009"/>
    <lineage>
        <taxon>Bacteria</taxon>
        <taxon>Pseudomonadati</taxon>
        <taxon>Planctomycetota</taxon>
        <taxon>Planctomycetia</taxon>
        <taxon>Pirellulales</taxon>
        <taxon>Lacipirellulaceae</taxon>
        <taxon>Pirellulimonas</taxon>
    </lineage>
</organism>
<dbReference type="AlphaFoldDB" id="A0A518DDT0"/>
<accession>A0A518DDT0</accession>
<feature type="transmembrane region" description="Helical" evidence="1">
    <location>
        <begin position="74"/>
        <end position="90"/>
    </location>
</feature>
<evidence type="ECO:0000313" key="2">
    <source>
        <dbReference type="EMBL" id="QDU89644.1"/>
    </source>
</evidence>
<keyword evidence="1" id="KW-1133">Transmembrane helix</keyword>
<reference evidence="2 3" key="1">
    <citation type="submission" date="2019-02" db="EMBL/GenBank/DDBJ databases">
        <title>Deep-cultivation of Planctomycetes and their phenomic and genomic characterization uncovers novel biology.</title>
        <authorList>
            <person name="Wiegand S."/>
            <person name="Jogler M."/>
            <person name="Boedeker C."/>
            <person name="Pinto D."/>
            <person name="Vollmers J."/>
            <person name="Rivas-Marin E."/>
            <person name="Kohn T."/>
            <person name="Peeters S.H."/>
            <person name="Heuer A."/>
            <person name="Rast P."/>
            <person name="Oberbeckmann S."/>
            <person name="Bunk B."/>
            <person name="Jeske O."/>
            <person name="Meyerdierks A."/>
            <person name="Storesund J.E."/>
            <person name="Kallscheuer N."/>
            <person name="Luecker S."/>
            <person name="Lage O.M."/>
            <person name="Pohl T."/>
            <person name="Merkel B.J."/>
            <person name="Hornburger P."/>
            <person name="Mueller R.-W."/>
            <person name="Bruemmer F."/>
            <person name="Labrenz M."/>
            <person name="Spormann A.M."/>
            <person name="Op den Camp H."/>
            <person name="Overmann J."/>
            <person name="Amann R."/>
            <person name="Jetten M.S.M."/>
            <person name="Mascher T."/>
            <person name="Medema M.H."/>
            <person name="Devos D.P."/>
            <person name="Kaster A.-K."/>
            <person name="Ovreas L."/>
            <person name="Rohde M."/>
            <person name="Galperin M.Y."/>
            <person name="Jogler C."/>
        </authorList>
    </citation>
    <scope>NUCLEOTIDE SEQUENCE [LARGE SCALE GENOMIC DNA]</scope>
    <source>
        <strain evidence="2 3">Pla175</strain>
    </source>
</reference>
<keyword evidence="1" id="KW-0812">Transmembrane</keyword>
<protein>
    <submittedName>
        <fullName evidence="2">Uncharacterized protein</fullName>
    </submittedName>
</protein>
<name>A0A518DDT0_9BACT</name>
<evidence type="ECO:0000313" key="3">
    <source>
        <dbReference type="Proteomes" id="UP000317429"/>
    </source>
</evidence>
<feature type="transmembrane region" description="Helical" evidence="1">
    <location>
        <begin position="96"/>
        <end position="113"/>
    </location>
</feature>
<proteinExistence type="predicted"/>
<feature type="transmembrane region" description="Helical" evidence="1">
    <location>
        <begin position="12"/>
        <end position="31"/>
    </location>
</feature>
<keyword evidence="3" id="KW-1185">Reference proteome</keyword>